<dbReference type="InterPro" id="IPR029058">
    <property type="entry name" value="AB_hydrolase_fold"/>
</dbReference>
<dbReference type="Gene3D" id="3.40.50.1820">
    <property type="entry name" value="alpha/beta hydrolase"/>
    <property type="match status" value="1"/>
</dbReference>
<dbReference type="InterPro" id="IPR013094">
    <property type="entry name" value="AB_hydrolase_3"/>
</dbReference>
<evidence type="ECO:0000256" key="1">
    <source>
        <dbReference type="ARBA" id="ARBA00010515"/>
    </source>
</evidence>
<evidence type="ECO:0000313" key="4">
    <source>
        <dbReference type="EMBL" id="KAL2515002.1"/>
    </source>
</evidence>
<sequence>MANNHGRSKQNTIPYLERSISSYGIHLTLTRENRYPMVNATPFWDPNQPNQVAFSKDVRTNPPGSKFKSFIRLYKPVELPWQTKLPLIIYIHGGGFASYSAATSIYHEYCNNLAARVRSVVASVEYRLSPEHPLPAAYVDALWAIRWIKYNALRGYRPDPWLNQFVDFSRVFIMGDSAGANIAYHTALRASELDLEPMKIQGVLLDQPFFGGVERTSSELRLIEDPHLPLFIADAFWSLALPFQANRDHKFCNPFTYGFERVRRVPRWFVKDDEGDPMVDRAKEFVRMLELNKVPVVYRFNPGGFHGIDIENKTSALAFFHDVKNFIYNTGAVED</sequence>
<evidence type="ECO:0000256" key="2">
    <source>
        <dbReference type="ARBA" id="ARBA00022801"/>
    </source>
</evidence>
<feature type="domain" description="Alpha/beta hydrolase fold-3" evidence="3">
    <location>
        <begin position="88"/>
        <end position="308"/>
    </location>
</feature>
<dbReference type="AlphaFoldDB" id="A0ABD1TQM1"/>
<dbReference type="PANTHER" id="PTHR23024:SF113">
    <property type="entry name" value="CARBOXYLESTERASE 8-RELATED"/>
    <property type="match status" value="1"/>
</dbReference>
<evidence type="ECO:0000313" key="5">
    <source>
        <dbReference type="Proteomes" id="UP001604277"/>
    </source>
</evidence>
<name>A0ABD1TQM1_9LAMI</name>
<dbReference type="PROSITE" id="PS01173">
    <property type="entry name" value="LIPASE_GDXG_HIS"/>
    <property type="match status" value="1"/>
</dbReference>
<proteinExistence type="inferred from homology"/>
<dbReference type="GO" id="GO:0016787">
    <property type="term" value="F:hydrolase activity"/>
    <property type="evidence" value="ECO:0007669"/>
    <property type="project" value="UniProtKB-KW"/>
</dbReference>
<keyword evidence="2" id="KW-0378">Hydrolase</keyword>
<comment type="caution">
    <text evidence="4">The sequence shown here is derived from an EMBL/GenBank/DDBJ whole genome shotgun (WGS) entry which is preliminary data.</text>
</comment>
<dbReference type="Proteomes" id="UP001604277">
    <property type="component" value="Unassembled WGS sequence"/>
</dbReference>
<dbReference type="InterPro" id="IPR002168">
    <property type="entry name" value="Lipase_GDXG_HIS_AS"/>
</dbReference>
<gene>
    <name evidence="4" type="ORF">Fot_28973</name>
</gene>
<dbReference type="EMBL" id="JBFOLJ010000008">
    <property type="protein sequence ID" value="KAL2515002.1"/>
    <property type="molecule type" value="Genomic_DNA"/>
</dbReference>
<evidence type="ECO:0000259" key="3">
    <source>
        <dbReference type="Pfam" id="PF07859"/>
    </source>
</evidence>
<organism evidence="4 5">
    <name type="scientific">Forsythia ovata</name>
    <dbReference type="NCBI Taxonomy" id="205694"/>
    <lineage>
        <taxon>Eukaryota</taxon>
        <taxon>Viridiplantae</taxon>
        <taxon>Streptophyta</taxon>
        <taxon>Embryophyta</taxon>
        <taxon>Tracheophyta</taxon>
        <taxon>Spermatophyta</taxon>
        <taxon>Magnoliopsida</taxon>
        <taxon>eudicotyledons</taxon>
        <taxon>Gunneridae</taxon>
        <taxon>Pentapetalae</taxon>
        <taxon>asterids</taxon>
        <taxon>lamiids</taxon>
        <taxon>Lamiales</taxon>
        <taxon>Oleaceae</taxon>
        <taxon>Forsythieae</taxon>
        <taxon>Forsythia</taxon>
    </lineage>
</organism>
<dbReference type="Pfam" id="PF07859">
    <property type="entry name" value="Abhydrolase_3"/>
    <property type="match status" value="1"/>
</dbReference>
<comment type="similarity">
    <text evidence="1">Belongs to the 'GDXG' lipolytic enzyme family.</text>
</comment>
<protein>
    <submittedName>
        <fullName evidence="4">Carboxylesterase 8</fullName>
    </submittedName>
</protein>
<dbReference type="PANTHER" id="PTHR23024">
    <property type="entry name" value="ARYLACETAMIDE DEACETYLASE"/>
    <property type="match status" value="1"/>
</dbReference>
<accession>A0ABD1TQM1</accession>
<reference evidence="5" key="1">
    <citation type="submission" date="2024-07" db="EMBL/GenBank/DDBJ databases">
        <title>Two chromosome-level genome assemblies of Korean endemic species Abeliophyllum distichum and Forsythia ovata (Oleaceae).</title>
        <authorList>
            <person name="Jang H."/>
        </authorList>
    </citation>
    <scope>NUCLEOTIDE SEQUENCE [LARGE SCALE GENOMIC DNA]</scope>
</reference>
<keyword evidence="5" id="KW-1185">Reference proteome</keyword>
<dbReference type="SUPFAM" id="SSF53474">
    <property type="entry name" value="alpha/beta-Hydrolases"/>
    <property type="match status" value="1"/>
</dbReference>
<dbReference type="InterPro" id="IPR050466">
    <property type="entry name" value="Carboxylest/Gibb_receptor"/>
</dbReference>